<evidence type="ECO:0000256" key="15">
    <source>
        <dbReference type="ARBA" id="ARBA00048766"/>
    </source>
</evidence>
<dbReference type="InterPro" id="IPR012334">
    <property type="entry name" value="Pectin_lyas_fold"/>
</dbReference>
<evidence type="ECO:0000256" key="6">
    <source>
        <dbReference type="ARBA" id="ARBA00022801"/>
    </source>
</evidence>
<evidence type="ECO:0000256" key="1">
    <source>
        <dbReference type="ARBA" id="ARBA00004613"/>
    </source>
</evidence>
<dbReference type="Proteomes" id="UP000326532">
    <property type="component" value="Unassembled WGS sequence"/>
</dbReference>
<comment type="similarity">
    <text evidence="2 16">Belongs to the glycosyl hydrolase 28 family.</text>
</comment>
<sequence>MRFWTFALTFSTSLAPFAQAADDVKVTTVNGRRQCVVTARGNKQDDVPNIKKAFETCNKSATVVFPEGQTYWIGQKLNPVLEDVDIDWRGEWLYSDDMEYWRNHSYNITFQNHNTGFILTGKNIRVDGHGTGGINGNGDIWYTADEGNTTQGRPMPFNIWNVTDVSVKNFYVKQPQLWSINLMNGTNVLLENIVVSAKSTKQPDGENWVQNTDGLDTMDANHVQVTNFTYTGGDDCIALKSRSYNITVTGATCNGGNGIPIGSIGEYLEDCSVKDVYMSDLKVPGTRYGVYIKTWTGIPTPQKSYEAAGLPRGGGWGAVQNITFDNVDIDSADHVFMVDQNNGGNSSTAGTSKMTISDIHLKDFHGKASDNTATINCSKSHPCFDFYFTNMTTLKGSCTNVKSGTFHGLSGC</sequence>
<dbReference type="EMBL" id="ML734940">
    <property type="protein sequence ID" value="KAB8210887.1"/>
    <property type="molecule type" value="Genomic_DNA"/>
</dbReference>
<dbReference type="GO" id="GO:0005576">
    <property type="term" value="C:extracellular region"/>
    <property type="evidence" value="ECO:0007669"/>
    <property type="project" value="UniProtKB-SubCell"/>
</dbReference>
<keyword evidence="11" id="KW-0961">Cell wall biogenesis/degradation</keyword>
<comment type="function">
    <text evidence="13">Specific in hydrolyzing the terminal glycosidic bond of polygalacturonic acid and oligogalacturonates.</text>
</comment>
<comment type="catalytic activity">
    <reaction evidence="15">
        <text>[(1-&gt;4)-alpha-D-galacturonosyl](n) + H2O = alpha-D-galacturonate + [(1-&gt;4)-alpha-D-galacturonosyl](n-1)</text>
        <dbReference type="Rhea" id="RHEA:14117"/>
        <dbReference type="Rhea" id="RHEA-COMP:14570"/>
        <dbReference type="Rhea" id="RHEA-COMP:14572"/>
        <dbReference type="ChEBI" id="CHEBI:15377"/>
        <dbReference type="ChEBI" id="CHEBI:58658"/>
        <dbReference type="ChEBI" id="CHEBI:140523"/>
        <dbReference type="EC" id="3.2.1.67"/>
    </reaction>
</comment>
<dbReference type="InterPro" id="IPR000743">
    <property type="entry name" value="Glyco_hydro_28"/>
</dbReference>
<dbReference type="GO" id="GO:0047911">
    <property type="term" value="F:galacturan 1,4-alpha-galacturonidase activity"/>
    <property type="evidence" value="ECO:0007669"/>
    <property type="project" value="UniProtKB-EC"/>
</dbReference>
<evidence type="ECO:0000256" key="4">
    <source>
        <dbReference type="ARBA" id="ARBA00022729"/>
    </source>
</evidence>
<name>A0A5N6E129_ASPPA</name>
<proteinExistence type="inferred from homology"/>
<dbReference type="VEuPathDB" id="FungiDB:BDV34DRAFT_185810"/>
<dbReference type="SUPFAM" id="SSF51126">
    <property type="entry name" value="Pectin lyase-like"/>
    <property type="match status" value="1"/>
</dbReference>
<keyword evidence="12" id="KW-0624">Polysaccharide degradation</keyword>
<evidence type="ECO:0000256" key="5">
    <source>
        <dbReference type="ARBA" id="ARBA00022737"/>
    </source>
</evidence>
<dbReference type="AlphaFoldDB" id="A0A5N6E129"/>
<dbReference type="Pfam" id="PF00295">
    <property type="entry name" value="Glyco_hydro_28"/>
    <property type="match status" value="1"/>
</dbReference>
<dbReference type="GO" id="GO:0004650">
    <property type="term" value="F:polygalacturonase activity"/>
    <property type="evidence" value="ECO:0007669"/>
    <property type="project" value="InterPro"/>
</dbReference>
<keyword evidence="5" id="KW-0677">Repeat</keyword>
<evidence type="ECO:0000313" key="19">
    <source>
        <dbReference type="Proteomes" id="UP000326532"/>
    </source>
</evidence>
<dbReference type="GO" id="GO:0000272">
    <property type="term" value="P:polysaccharide catabolic process"/>
    <property type="evidence" value="ECO:0007669"/>
    <property type="project" value="UniProtKB-KW"/>
</dbReference>
<dbReference type="PANTHER" id="PTHR31736">
    <property type="match status" value="1"/>
</dbReference>
<accession>A0A5N6E129</accession>
<keyword evidence="8" id="KW-0325">Glycoprotein</keyword>
<gene>
    <name evidence="18" type="ORF">BDV34DRAFT_185810</name>
</gene>
<feature type="chain" id="PRO_5025050380" description="galacturonan 1,4-alpha-galacturonidase" evidence="17">
    <location>
        <begin position="21"/>
        <end position="412"/>
    </location>
</feature>
<keyword evidence="10 16" id="KW-0326">Glycosidase</keyword>
<evidence type="ECO:0000256" key="2">
    <source>
        <dbReference type="ARBA" id="ARBA00008834"/>
    </source>
</evidence>
<keyword evidence="7" id="KW-1015">Disulfide bond</keyword>
<evidence type="ECO:0000256" key="10">
    <source>
        <dbReference type="ARBA" id="ARBA00023295"/>
    </source>
</evidence>
<keyword evidence="6 16" id="KW-0378">Hydrolase</keyword>
<dbReference type="Gene3D" id="2.160.20.10">
    <property type="entry name" value="Single-stranded right-handed beta-helix, Pectin lyase-like"/>
    <property type="match status" value="1"/>
</dbReference>
<evidence type="ECO:0000256" key="12">
    <source>
        <dbReference type="ARBA" id="ARBA00023326"/>
    </source>
</evidence>
<feature type="signal peptide" evidence="17">
    <location>
        <begin position="1"/>
        <end position="20"/>
    </location>
</feature>
<evidence type="ECO:0000256" key="11">
    <source>
        <dbReference type="ARBA" id="ARBA00023316"/>
    </source>
</evidence>
<evidence type="ECO:0000256" key="17">
    <source>
        <dbReference type="SAM" id="SignalP"/>
    </source>
</evidence>
<evidence type="ECO:0000256" key="9">
    <source>
        <dbReference type="ARBA" id="ARBA00023277"/>
    </source>
</evidence>
<evidence type="ECO:0000256" key="14">
    <source>
        <dbReference type="ARBA" id="ARBA00038933"/>
    </source>
</evidence>
<keyword evidence="19" id="KW-1185">Reference proteome</keyword>
<dbReference type="InterPro" id="IPR011050">
    <property type="entry name" value="Pectin_lyase_fold/virulence"/>
</dbReference>
<evidence type="ECO:0000256" key="16">
    <source>
        <dbReference type="RuleBase" id="RU361169"/>
    </source>
</evidence>
<evidence type="ECO:0000313" key="18">
    <source>
        <dbReference type="EMBL" id="KAB8210887.1"/>
    </source>
</evidence>
<evidence type="ECO:0000256" key="7">
    <source>
        <dbReference type="ARBA" id="ARBA00023157"/>
    </source>
</evidence>
<keyword evidence="9" id="KW-0119">Carbohydrate metabolism</keyword>
<dbReference type="EC" id="3.2.1.67" evidence="14"/>
<dbReference type="GO" id="GO:0071555">
    <property type="term" value="P:cell wall organization"/>
    <property type="evidence" value="ECO:0007669"/>
    <property type="project" value="UniProtKB-KW"/>
</dbReference>
<evidence type="ECO:0000256" key="13">
    <source>
        <dbReference type="ARBA" id="ARBA00037312"/>
    </source>
</evidence>
<reference evidence="18 19" key="1">
    <citation type="submission" date="2019-04" db="EMBL/GenBank/DDBJ databases">
        <title>Fungal friends and foes A comparative genomics study of 23 Aspergillus species from section Flavi.</title>
        <authorList>
            <consortium name="DOE Joint Genome Institute"/>
            <person name="Kjaerbolling I."/>
            <person name="Vesth T.C."/>
            <person name="Frisvad J.C."/>
            <person name="Nybo J.L."/>
            <person name="Theobald S."/>
            <person name="Kildgaard S."/>
            <person name="Petersen T.I."/>
            <person name="Kuo A."/>
            <person name="Sato A."/>
            <person name="Lyhne E.K."/>
            <person name="Kogle M.E."/>
            <person name="Wiebenga A."/>
            <person name="Kun R.S."/>
            <person name="Lubbers R.J."/>
            <person name="Makela M.R."/>
            <person name="Barry K."/>
            <person name="Chovatia M."/>
            <person name="Clum A."/>
            <person name="Daum C."/>
            <person name="Haridas S."/>
            <person name="He G."/>
            <person name="LaButti K."/>
            <person name="Lipzen A."/>
            <person name="Mondo S."/>
            <person name="Pangilinan J."/>
            <person name="Riley R."/>
            <person name="Salamov A."/>
            <person name="Simmons B.A."/>
            <person name="Magnuson J.K."/>
            <person name="Henrissat B."/>
            <person name="Mortensen U.H."/>
            <person name="Larsen T.O."/>
            <person name="De vries R.P."/>
            <person name="Grigoriev I.V."/>
            <person name="Machida M."/>
            <person name="Baker S.E."/>
            <person name="Andersen M.R."/>
        </authorList>
    </citation>
    <scope>NUCLEOTIDE SEQUENCE [LARGE SCALE GENOMIC DNA]</scope>
    <source>
        <strain evidence="18 19">CBS 117618</strain>
    </source>
</reference>
<evidence type="ECO:0000256" key="8">
    <source>
        <dbReference type="ARBA" id="ARBA00023180"/>
    </source>
</evidence>
<protein>
    <recommendedName>
        <fullName evidence="14">galacturonan 1,4-alpha-galacturonidase</fullName>
        <ecNumber evidence="14">3.2.1.67</ecNumber>
    </recommendedName>
</protein>
<dbReference type="PANTHER" id="PTHR31736:SF12">
    <property type="entry name" value="EXO-POLYGALACTURONASE, PUTATIVE-RELATED"/>
    <property type="match status" value="1"/>
</dbReference>
<organism evidence="18 19">
    <name type="scientific">Aspergillus parasiticus</name>
    <dbReference type="NCBI Taxonomy" id="5067"/>
    <lineage>
        <taxon>Eukaryota</taxon>
        <taxon>Fungi</taxon>
        <taxon>Dikarya</taxon>
        <taxon>Ascomycota</taxon>
        <taxon>Pezizomycotina</taxon>
        <taxon>Eurotiomycetes</taxon>
        <taxon>Eurotiomycetidae</taxon>
        <taxon>Eurotiales</taxon>
        <taxon>Aspergillaceae</taxon>
        <taxon>Aspergillus</taxon>
        <taxon>Aspergillus subgen. Circumdati</taxon>
    </lineage>
</organism>
<keyword evidence="3" id="KW-0964">Secreted</keyword>
<evidence type="ECO:0000256" key="3">
    <source>
        <dbReference type="ARBA" id="ARBA00022525"/>
    </source>
</evidence>
<comment type="subcellular location">
    <subcellularLocation>
        <location evidence="1">Secreted</location>
    </subcellularLocation>
</comment>
<keyword evidence="4 17" id="KW-0732">Signal</keyword>